<organism evidence="7">
    <name type="scientific">Candidatus Tisiphia endosymbiont of Sergentomyia squamirostris</name>
    <dbReference type="NCBI Taxonomy" id="3113639"/>
    <lineage>
        <taxon>Bacteria</taxon>
        <taxon>Pseudomonadati</taxon>
        <taxon>Pseudomonadota</taxon>
        <taxon>Alphaproteobacteria</taxon>
        <taxon>Rickettsiales</taxon>
        <taxon>Rickettsiaceae</taxon>
        <taxon>Rickettsieae</taxon>
        <taxon>Candidatus Tisiphia</taxon>
    </lineage>
</organism>
<evidence type="ECO:0000259" key="6">
    <source>
        <dbReference type="PROSITE" id="PS50928"/>
    </source>
</evidence>
<proteinExistence type="inferred from homology"/>
<feature type="domain" description="ABC transmembrane type-1" evidence="6">
    <location>
        <begin position="24"/>
        <end position="219"/>
    </location>
</feature>
<evidence type="ECO:0000256" key="1">
    <source>
        <dbReference type="ARBA" id="ARBA00004651"/>
    </source>
</evidence>
<feature type="transmembrane region" description="Helical" evidence="5">
    <location>
        <begin position="96"/>
        <end position="117"/>
    </location>
</feature>
<feature type="transmembrane region" description="Helical" evidence="5">
    <location>
        <begin position="71"/>
        <end position="90"/>
    </location>
</feature>
<sequence length="505" mass="56882">MAAPIAVLEQQPVTLEYSNLLQYSLRTLLRMLIAVIVSLIFTFIYASLAVKSKKCEQILIPLLDILQSLPILGYISFTVTVFLALFPSSIMGAECAAIFAIFTSQVWNMTFSFYYSLKNIPQELHDAAYIFRMSKWRQFWQVSVPYAAPGLVWNIVVSISSGWFFVVASEVITVGNTHITLPGIGSYIALAITQKNLYAISSAIMSMSLVIILYDQLLLRPLVAWSDRFRYEMNAGNNAPHSWAFNLFQRSLIIHKLFSPIAYIAKFILYLPILNRYSEINSSSSNNFSNNPSWSDYLWYTMLGGIACFSAYYIYHFLHYDIGWSELLNVFVLASITMLRVVVLIILAAIIWVPIGIYIGLNPRVTAIVQPLAQFFAAFPANLLFPIVFIIITRYDLNPNIWLSPLMIMGAQWYILFNVIVGASTIPNDLKDATKIFRVSGWNWWFKVMLPAITPYFITGAITASGGAWNASIVAEIINFGNRKIAASGIGSYIAEMTVKADFKK</sequence>
<dbReference type="AlphaFoldDB" id="A0AAT9G9P7"/>
<protein>
    <submittedName>
        <fullName evidence="7">ABC transporter permease subunit</fullName>
    </submittedName>
</protein>
<feature type="transmembrane region" description="Helical" evidence="5">
    <location>
        <begin position="297"/>
        <end position="315"/>
    </location>
</feature>
<dbReference type="InterPro" id="IPR035906">
    <property type="entry name" value="MetI-like_sf"/>
</dbReference>
<feature type="transmembrane region" description="Helical" evidence="5">
    <location>
        <begin position="197"/>
        <end position="214"/>
    </location>
</feature>
<feature type="domain" description="ABC transmembrane type-1" evidence="6">
    <location>
        <begin position="334"/>
        <end position="505"/>
    </location>
</feature>
<dbReference type="Gene3D" id="1.10.3720.10">
    <property type="entry name" value="MetI-like"/>
    <property type="match status" value="2"/>
</dbReference>
<feature type="transmembrane region" description="Helical" evidence="5">
    <location>
        <begin position="138"/>
        <end position="157"/>
    </location>
</feature>
<dbReference type="GO" id="GO:0055085">
    <property type="term" value="P:transmembrane transport"/>
    <property type="evidence" value="ECO:0007669"/>
    <property type="project" value="InterPro"/>
</dbReference>
<evidence type="ECO:0000256" key="2">
    <source>
        <dbReference type="ARBA" id="ARBA00022692"/>
    </source>
</evidence>
<dbReference type="CDD" id="cd06261">
    <property type="entry name" value="TM_PBP2"/>
    <property type="match status" value="2"/>
</dbReference>
<feature type="transmembrane region" description="Helical" evidence="5">
    <location>
        <begin position="327"/>
        <end position="360"/>
    </location>
</feature>
<feature type="transmembrane region" description="Helical" evidence="5">
    <location>
        <begin position="372"/>
        <end position="395"/>
    </location>
</feature>
<dbReference type="PANTHER" id="PTHR42744">
    <property type="entry name" value="BINDING-PROTEIN-DEPENDENT TRANSPORT SYSTEMS INNER MEMBRANE COMPONENT"/>
    <property type="match status" value="1"/>
</dbReference>
<gene>
    <name evidence="7" type="ORF">DMENIID0002_11920</name>
</gene>
<evidence type="ECO:0000256" key="5">
    <source>
        <dbReference type="RuleBase" id="RU363032"/>
    </source>
</evidence>
<dbReference type="SUPFAM" id="SSF161098">
    <property type="entry name" value="MetI-like"/>
    <property type="match status" value="2"/>
</dbReference>
<evidence type="ECO:0000256" key="4">
    <source>
        <dbReference type="ARBA" id="ARBA00023136"/>
    </source>
</evidence>
<feature type="transmembrane region" description="Helical" evidence="5">
    <location>
        <begin position="401"/>
        <end position="421"/>
    </location>
</feature>
<dbReference type="InterPro" id="IPR000515">
    <property type="entry name" value="MetI-like"/>
</dbReference>
<reference evidence="7" key="1">
    <citation type="submission" date="2024-01" db="EMBL/GenBank/DDBJ databases">
        <title>Sequencing the genomes of a sandfly, Sergentomyia squamirostris, and its two endosymbionts.</title>
        <authorList>
            <person name="Itokawa K."/>
            <person name="Sanjoba C."/>
        </authorList>
    </citation>
    <scope>NUCLEOTIDE SEQUENCE</scope>
    <source>
        <strain evidence="7">RiSSQ</strain>
    </source>
</reference>
<feature type="transmembrane region" description="Helical" evidence="5">
    <location>
        <begin position="28"/>
        <end position="50"/>
    </location>
</feature>
<dbReference type="GO" id="GO:0005886">
    <property type="term" value="C:plasma membrane"/>
    <property type="evidence" value="ECO:0007669"/>
    <property type="project" value="UniProtKB-SubCell"/>
</dbReference>
<evidence type="ECO:0000313" key="7">
    <source>
        <dbReference type="EMBL" id="BFD46546.1"/>
    </source>
</evidence>
<keyword evidence="2 5" id="KW-0812">Transmembrane</keyword>
<dbReference type="PROSITE" id="PS50928">
    <property type="entry name" value="ABC_TM1"/>
    <property type="match status" value="2"/>
</dbReference>
<comment type="subcellular location">
    <subcellularLocation>
        <location evidence="1 5">Cell membrane</location>
        <topology evidence="1 5">Multi-pass membrane protein</topology>
    </subcellularLocation>
</comment>
<dbReference type="EMBL" id="AP029170">
    <property type="protein sequence ID" value="BFD46546.1"/>
    <property type="molecule type" value="Genomic_DNA"/>
</dbReference>
<name>A0AAT9G9P7_9RICK</name>
<keyword evidence="5" id="KW-0813">Transport</keyword>
<keyword evidence="4 5" id="KW-0472">Membrane</keyword>
<comment type="similarity">
    <text evidence="5">Belongs to the binding-protein-dependent transport system permease family.</text>
</comment>
<evidence type="ECO:0000256" key="3">
    <source>
        <dbReference type="ARBA" id="ARBA00022989"/>
    </source>
</evidence>
<dbReference type="PANTHER" id="PTHR42744:SF1">
    <property type="entry name" value="BINDING-PROTEIN-DEPENDENT TRANSPORT SYSTEMS INNER MEMBRANE COMPONENT"/>
    <property type="match status" value="1"/>
</dbReference>
<feature type="transmembrane region" description="Helical" evidence="5">
    <location>
        <begin position="163"/>
        <end position="190"/>
    </location>
</feature>
<keyword evidence="3 5" id="KW-1133">Transmembrane helix</keyword>
<accession>A0AAT9G9P7</accession>
<dbReference type="Pfam" id="PF00528">
    <property type="entry name" value="BPD_transp_1"/>
    <property type="match status" value="2"/>
</dbReference>